<dbReference type="CDD" id="cd01650">
    <property type="entry name" value="RT_nLTR_like"/>
    <property type="match status" value="1"/>
</dbReference>
<sequence>MTYVPDSLRVLSLNVGGLNVPAKRHIVLREFRTQKVSVALLQETHLTGPRAPSLRNRDYPTGFYSNYALGKMRGTAILLARSLPFTLRDSECDIDGRYTLVKGTIGEQLYTFASVYLPNKRQHRAFREILRVVGAFAEGILIVGGDINMVLDPKMDTSKGTSSLAQSVLRQTRLLLHEHRLVDCWRAQHPTERDYTYYSALHRRYTRLDYIFIPFQHAHLIRNSTIGTTTWTDHSPVIVTLATALYRSKSLHWRLNETLLADVEVLKGLTDTLEHYFEDNVRPDTPSPLVWEAHKAVARGYLIAQGARLKRARTRQFEELHARITTLEQTHKAHLLDATYTELMKLKAELHTLLNISALQKIRRTKQRYFEHGNKCGRLLAHSLRRQRNASYISKIRAGAQAPSSLPQDIMTLFHKHFQETYNLPKQTGTQNADTIDAYLRQHLRITLSSDARQSLEKPITGEELEEAIKLTPSGKSPGPDGLSLQYYKSLHGHLAQHWLRAFNSLTEGTHLQASALTANITLIPKPGKDPELCSSYRPISLLNQDLKLFAKILANRLKAHVPMLVHSDQTGFIPGREGRANTVRAIDLIHAATTGDREPTLLLSTDADKAFDRVSWLFLSHTLRFMGVGTNMLTWINALYTNPTARVNINGALSAPFPITNGTRQGCPLSPLLFALTLEPFLQAVRSDIDLHGVEVGNREHRVAAYADDMLFFLRQPRISLPKLLHLFAQYGALSNLKINMDKSEILPLHVPPDMKESLVTAFPFRWCSTGLKYLGIILTPDCATLYAANYRPLLTSLTNDLSTWSYPHISWFGRAGVIKMNILPRLLYLFQTIPILLPGVFFAQLTRTLTRYIWDSKKPRITMALLTTPKGAGGAAVPHFWHYYGAAHLQRMLEWLTGAQDKQWVEIEQACASCPLSDLPWLPASTLHKGIKTHPLINATLRTWRRLNAKFDLAPFPSPLLPLQRLPEFSRTLQLTGLADPPPPPRPCHFIDAGQPVACSLLPLSHPDAFLTRFHHHRLIQRLRSLSTLDSYTRTLTQFETIVERGRLPSHCLSAMYE</sequence>
<dbReference type="InterPro" id="IPR036691">
    <property type="entry name" value="Endo/exonu/phosph_ase_sf"/>
</dbReference>
<evidence type="ECO:0000313" key="2">
    <source>
        <dbReference type="Ensembl" id="ENSLLEP00000005860.1"/>
    </source>
</evidence>
<dbReference type="Proteomes" id="UP000694569">
    <property type="component" value="Unplaced"/>
</dbReference>
<name>A0A8C5LVT9_9ANUR</name>
<dbReference type="SUPFAM" id="SSF56219">
    <property type="entry name" value="DNase I-like"/>
    <property type="match status" value="1"/>
</dbReference>
<dbReference type="SUPFAM" id="SSF56672">
    <property type="entry name" value="DNA/RNA polymerases"/>
    <property type="match status" value="1"/>
</dbReference>
<keyword evidence="3" id="KW-1185">Reference proteome</keyword>
<dbReference type="Ensembl" id="ENSLLET00000006108.1">
    <property type="protein sequence ID" value="ENSLLEP00000005860.1"/>
    <property type="gene ID" value="ENSLLEG00000003706.1"/>
</dbReference>
<reference evidence="2" key="2">
    <citation type="submission" date="2025-09" db="UniProtKB">
        <authorList>
            <consortium name="Ensembl"/>
        </authorList>
    </citation>
    <scope>IDENTIFICATION</scope>
</reference>
<dbReference type="Pfam" id="PF00078">
    <property type="entry name" value="RVT_1"/>
    <property type="match status" value="1"/>
</dbReference>
<dbReference type="InterPro" id="IPR005135">
    <property type="entry name" value="Endo/exonuclease/phosphatase"/>
</dbReference>
<dbReference type="InterPro" id="IPR000477">
    <property type="entry name" value="RT_dom"/>
</dbReference>
<accession>A0A8C5LVT9</accession>
<dbReference type="CDD" id="cd09076">
    <property type="entry name" value="L1-EN"/>
    <property type="match status" value="1"/>
</dbReference>
<reference evidence="2" key="1">
    <citation type="submission" date="2025-08" db="UniProtKB">
        <authorList>
            <consortium name="Ensembl"/>
        </authorList>
    </citation>
    <scope>IDENTIFICATION</scope>
</reference>
<dbReference type="PANTHER" id="PTHR31635:SF196">
    <property type="entry name" value="REVERSE TRANSCRIPTASE DOMAIN-CONTAINING PROTEIN-RELATED"/>
    <property type="match status" value="1"/>
</dbReference>
<dbReference type="InterPro" id="IPR043502">
    <property type="entry name" value="DNA/RNA_pol_sf"/>
</dbReference>
<dbReference type="PANTHER" id="PTHR31635">
    <property type="entry name" value="REVERSE TRANSCRIPTASE DOMAIN-CONTAINING PROTEIN-RELATED"/>
    <property type="match status" value="1"/>
</dbReference>
<proteinExistence type="predicted"/>
<dbReference type="OrthoDB" id="416119at2759"/>
<dbReference type="GO" id="GO:0003824">
    <property type="term" value="F:catalytic activity"/>
    <property type="evidence" value="ECO:0007669"/>
    <property type="project" value="InterPro"/>
</dbReference>
<protein>
    <recommendedName>
        <fullName evidence="1">Reverse transcriptase domain-containing protein</fullName>
    </recommendedName>
</protein>
<evidence type="ECO:0000259" key="1">
    <source>
        <dbReference type="PROSITE" id="PS50878"/>
    </source>
</evidence>
<dbReference type="PROSITE" id="PS50878">
    <property type="entry name" value="RT_POL"/>
    <property type="match status" value="1"/>
</dbReference>
<evidence type="ECO:0000313" key="3">
    <source>
        <dbReference type="Proteomes" id="UP000694569"/>
    </source>
</evidence>
<dbReference type="AlphaFoldDB" id="A0A8C5LVT9"/>
<feature type="domain" description="Reverse transcriptase" evidence="1">
    <location>
        <begin position="505"/>
        <end position="780"/>
    </location>
</feature>
<organism evidence="2 3">
    <name type="scientific">Leptobrachium leishanense</name>
    <name type="common">Leishan spiny toad</name>
    <dbReference type="NCBI Taxonomy" id="445787"/>
    <lineage>
        <taxon>Eukaryota</taxon>
        <taxon>Metazoa</taxon>
        <taxon>Chordata</taxon>
        <taxon>Craniata</taxon>
        <taxon>Vertebrata</taxon>
        <taxon>Euteleostomi</taxon>
        <taxon>Amphibia</taxon>
        <taxon>Batrachia</taxon>
        <taxon>Anura</taxon>
        <taxon>Pelobatoidea</taxon>
        <taxon>Megophryidae</taxon>
        <taxon>Leptobrachium</taxon>
    </lineage>
</organism>
<dbReference type="Pfam" id="PF03372">
    <property type="entry name" value="Exo_endo_phos"/>
    <property type="match status" value="1"/>
</dbReference>
<dbReference type="Gene3D" id="3.60.10.10">
    <property type="entry name" value="Endonuclease/exonuclease/phosphatase"/>
    <property type="match status" value="1"/>
</dbReference>
<dbReference type="GeneTree" id="ENSGT00940000165023"/>